<accession>A0ABD6CAK0</accession>
<organism evidence="2 3">
    <name type="scientific">Halorientalis brevis</name>
    <dbReference type="NCBI Taxonomy" id="1126241"/>
    <lineage>
        <taxon>Archaea</taxon>
        <taxon>Methanobacteriati</taxon>
        <taxon>Methanobacteriota</taxon>
        <taxon>Stenosarchaea group</taxon>
        <taxon>Halobacteria</taxon>
        <taxon>Halobacteriales</taxon>
        <taxon>Haloarculaceae</taxon>
        <taxon>Halorientalis</taxon>
    </lineage>
</organism>
<dbReference type="AlphaFoldDB" id="A0ABD6CAK0"/>
<dbReference type="Pfam" id="PF26071">
    <property type="entry name" value="DUF8028"/>
    <property type="match status" value="1"/>
</dbReference>
<evidence type="ECO:0000313" key="2">
    <source>
        <dbReference type="EMBL" id="MFD1586741.1"/>
    </source>
</evidence>
<comment type="caution">
    <text evidence="2">The sequence shown here is derived from an EMBL/GenBank/DDBJ whole genome shotgun (WGS) entry which is preliminary data.</text>
</comment>
<dbReference type="RefSeq" id="WP_247379083.1">
    <property type="nucleotide sequence ID" value="NZ_JALLGV010000007.1"/>
</dbReference>
<gene>
    <name evidence="2" type="ORF">ACFR9U_07075</name>
</gene>
<reference evidence="2 3" key="1">
    <citation type="journal article" date="2019" name="Int. J. Syst. Evol. Microbiol.">
        <title>The Global Catalogue of Microorganisms (GCM) 10K type strain sequencing project: providing services to taxonomists for standard genome sequencing and annotation.</title>
        <authorList>
            <consortium name="The Broad Institute Genomics Platform"/>
            <consortium name="The Broad Institute Genome Sequencing Center for Infectious Disease"/>
            <person name="Wu L."/>
            <person name="Ma J."/>
        </authorList>
    </citation>
    <scope>NUCLEOTIDE SEQUENCE [LARGE SCALE GENOMIC DNA]</scope>
    <source>
        <strain evidence="2 3">CGMCC 1.12125</strain>
    </source>
</reference>
<keyword evidence="1" id="KW-0812">Transmembrane</keyword>
<keyword evidence="3" id="KW-1185">Reference proteome</keyword>
<dbReference type="Proteomes" id="UP001597119">
    <property type="component" value="Unassembled WGS sequence"/>
</dbReference>
<name>A0ABD6CAK0_9EURY</name>
<sequence>MSTQSPHQDRSAARDWSVVSEQSLTRLVAPVQFLGFWSAVLLPMALFPMLFSGVAGEHLAPFTALVVANVVALVVGRDYNSD</sequence>
<keyword evidence="1" id="KW-1133">Transmembrane helix</keyword>
<evidence type="ECO:0000313" key="3">
    <source>
        <dbReference type="Proteomes" id="UP001597119"/>
    </source>
</evidence>
<protein>
    <submittedName>
        <fullName evidence="2">Uncharacterized protein</fullName>
    </submittedName>
</protein>
<keyword evidence="1" id="KW-0472">Membrane</keyword>
<feature type="transmembrane region" description="Helical" evidence="1">
    <location>
        <begin position="59"/>
        <end position="76"/>
    </location>
</feature>
<evidence type="ECO:0000256" key="1">
    <source>
        <dbReference type="SAM" id="Phobius"/>
    </source>
</evidence>
<proteinExistence type="predicted"/>
<dbReference type="InterPro" id="IPR058341">
    <property type="entry name" value="DUF8028"/>
</dbReference>
<dbReference type="EMBL" id="JBHUDJ010000002">
    <property type="protein sequence ID" value="MFD1586741.1"/>
    <property type="molecule type" value="Genomic_DNA"/>
</dbReference>
<feature type="transmembrane region" description="Helical" evidence="1">
    <location>
        <begin position="27"/>
        <end position="47"/>
    </location>
</feature>